<dbReference type="GO" id="GO:0003677">
    <property type="term" value="F:DNA binding"/>
    <property type="evidence" value="ECO:0007669"/>
    <property type="project" value="InterPro"/>
</dbReference>
<feature type="region of interest" description="Disordered" evidence="1">
    <location>
        <begin position="1"/>
        <end position="41"/>
    </location>
</feature>
<dbReference type="OrthoDB" id="9813793at2"/>
<sequence>MVRGAGGQSRHVPTLTLVPAAPAKRGKKARHVPDPIKTNGETAAEEMRLLIERLERLHEEKDGIAQDIADVLAEAKGRGFDAKALESIRKIRKKEKLAFQEETAILETYMQSLGML</sequence>
<gene>
    <name evidence="3" type="ORF">DVW87_13835</name>
</gene>
<dbReference type="AlphaFoldDB" id="A0A369VRL1"/>
<name>A0A369VRL1_9SPHN</name>
<evidence type="ECO:0000313" key="3">
    <source>
        <dbReference type="EMBL" id="RDE05018.1"/>
    </source>
</evidence>
<feature type="domain" description="GapR-like DNA-binding" evidence="2">
    <location>
        <begin position="43"/>
        <end position="114"/>
    </location>
</feature>
<proteinExistence type="predicted"/>
<protein>
    <submittedName>
        <fullName evidence="3">DUF2312 domain-containing protein</fullName>
    </submittedName>
</protein>
<comment type="caution">
    <text evidence="3">The sequence shown here is derived from an EMBL/GenBank/DDBJ whole genome shotgun (WGS) entry which is preliminary data.</text>
</comment>
<dbReference type="EMBL" id="QQNB01000003">
    <property type="protein sequence ID" value="RDE05018.1"/>
    <property type="molecule type" value="Genomic_DNA"/>
</dbReference>
<dbReference type="InterPro" id="IPR046367">
    <property type="entry name" value="GapR-like_DNA-bd"/>
</dbReference>
<dbReference type="Proteomes" id="UP000253918">
    <property type="component" value="Unassembled WGS sequence"/>
</dbReference>
<keyword evidence="4" id="KW-1185">Reference proteome</keyword>
<organism evidence="3 4">
    <name type="scientific">Sphingomonas aracearum</name>
    <dbReference type="NCBI Taxonomy" id="2283317"/>
    <lineage>
        <taxon>Bacteria</taxon>
        <taxon>Pseudomonadati</taxon>
        <taxon>Pseudomonadota</taxon>
        <taxon>Alphaproteobacteria</taxon>
        <taxon>Sphingomonadales</taxon>
        <taxon>Sphingomonadaceae</taxon>
        <taxon>Sphingomonas</taxon>
    </lineage>
</organism>
<accession>A0A369VRL1</accession>
<reference evidence="3 4" key="1">
    <citation type="submission" date="2018-07" db="EMBL/GenBank/DDBJ databases">
        <title>a novel species of Sphingomonas isolated from the rhizosphere soil of Araceae plant.</title>
        <authorList>
            <person name="Zhiyong W."/>
            <person name="Qinglan Z."/>
            <person name="Zhiwei F."/>
            <person name="Ding X."/>
            <person name="Gejiao W."/>
            <person name="Shixue Z."/>
        </authorList>
    </citation>
    <scope>NUCLEOTIDE SEQUENCE [LARGE SCALE GENOMIC DNA]</scope>
    <source>
        <strain evidence="3 4">WZY 27</strain>
    </source>
</reference>
<dbReference type="Pfam" id="PF10073">
    <property type="entry name" value="GapR_DNA-bd"/>
    <property type="match status" value="1"/>
</dbReference>
<evidence type="ECO:0000256" key="1">
    <source>
        <dbReference type="SAM" id="MobiDB-lite"/>
    </source>
</evidence>
<evidence type="ECO:0000313" key="4">
    <source>
        <dbReference type="Proteomes" id="UP000253918"/>
    </source>
</evidence>
<evidence type="ECO:0000259" key="2">
    <source>
        <dbReference type="Pfam" id="PF10073"/>
    </source>
</evidence>